<evidence type="ECO:0000256" key="2">
    <source>
        <dbReference type="ARBA" id="ARBA00010663"/>
    </source>
</evidence>
<keyword evidence="10" id="KW-0129">CBS domain</keyword>
<evidence type="ECO:0000256" key="8">
    <source>
        <dbReference type="ARBA" id="ARBA00023170"/>
    </source>
</evidence>
<accession>A0A6A4WHS3</accession>
<keyword evidence="4 12" id="KW-0812">Transmembrane</keyword>
<dbReference type="PROSITE" id="PS51371">
    <property type="entry name" value="CBS"/>
    <property type="match status" value="1"/>
</dbReference>
<comment type="caution">
    <text evidence="16">The sequence shown here is derived from an EMBL/GenBank/DDBJ whole genome shotgun (WGS) entry which is preliminary data.</text>
</comment>
<organism evidence="16 17">
    <name type="scientific">Amphibalanus amphitrite</name>
    <name type="common">Striped barnacle</name>
    <name type="synonym">Balanus amphitrite</name>
    <dbReference type="NCBI Taxonomy" id="1232801"/>
    <lineage>
        <taxon>Eukaryota</taxon>
        <taxon>Metazoa</taxon>
        <taxon>Ecdysozoa</taxon>
        <taxon>Arthropoda</taxon>
        <taxon>Crustacea</taxon>
        <taxon>Multicrustacea</taxon>
        <taxon>Cirripedia</taxon>
        <taxon>Thoracica</taxon>
        <taxon>Thoracicalcarea</taxon>
        <taxon>Balanomorpha</taxon>
        <taxon>Balanoidea</taxon>
        <taxon>Balanidae</taxon>
        <taxon>Amphibalaninae</taxon>
        <taxon>Amphibalanus</taxon>
    </lineage>
</organism>
<feature type="domain" description="CBS" evidence="15">
    <location>
        <begin position="226"/>
        <end position="284"/>
    </location>
</feature>
<feature type="signal peptide" evidence="13">
    <location>
        <begin position="1"/>
        <end position="24"/>
    </location>
</feature>
<dbReference type="Gene3D" id="1.20.1070.10">
    <property type="entry name" value="Rhodopsin 7-helix transmembrane proteins"/>
    <property type="match status" value="1"/>
</dbReference>
<keyword evidence="3" id="KW-1003">Cell membrane</keyword>
<feature type="transmembrane region" description="Helical" evidence="12">
    <location>
        <begin position="34"/>
        <end position="57"/>
    </location>
</feature>
<feature type="region of interest" description="Disordered" evidence="11">
    <location>
        <begin position="193"/>
        <end position="214"/>
    </location>
</feature>
<dbReference type="GO" id="GO:0004930">
    <property type="term" value="F:G protein-coupled receptor activity"/>
    <property type="evidence" value="ECO:0007669"/>
    <property type="project" value="UniProtKB-KW"/>
</dbReference>
<comment type="similarity">
    <text evidence="2">Belongs to the G-protein coupled receptor 1 family.</text>
</comment>
<evidence type="ECO:0000256" key="6">
    <source>
        <dbReference type="ARBA" id="ARBA00023040"/>
    </source>
</evidence>
<dbReference type="InterPro" id="IPR046342">
    <property type="entry name" value="CBS_dom_sf"/>
</dbReference>
<keyword evidence="6" id="KW-0297">G-protein coupled receptor</keyword>
<dbReference type="PROSITE" id="PS50262">
    <property type="entry name" value="G_PROTEIN_RECEP_F1_2"/>
    <property type="match status" value="1"/>
</dbReference>
<dbReference type="Pfam" id="PF00571">
    <property type="entry name" value="CBS"/>
    <property type="match status" value="1"/>
</dbReference>
<reference evidence="16 17" key="1">
    <citation type="submission" date="2019-07" db="EMBL/GenBank/DDBJ databases">
        <title>Draft genome assembly of a fouling barnacle, Amphibalanus amphitrite (Darwin, 1854): The first reference genome for Thecostraca.</title>
        <authorList>
            <person name="Kim W."/>
        </authorList>
    </citation>
    <scope>NUCLEOTIDE SEQUENCE [LARGE SCALE GENOMIC DNA]</scope>
    <source>
        <strain evidence="16">SNU_AA5</strain>
        <tissue evidence="16">Soma without cirri and trophi</tissue>
    </source>
</reference>
<name>A0A6A4WHS3_AMPAM</name>
<dbReference type="GO" id="GO:0005886">
    <property type="term" value="C:plasma membrane"/>
    <property type="evidence" value="ECO:0007669"/>
    <property type="project" value="UniProtKB-SubCell"/>
</dbReference>
<dbReference type="PANTHER" id="PTHR24228">
    <property type="entry name" value="B2 BRADYKININ RECEPTOR/ANGIOTENSIN II RECEPTOR"/>
    <property type="match status" value="1"/>
</dbReference>
<dbReference type="InterPro" id="IPR000644">
    <property type="entry name" value="CBS_dom"/>
</dbReference>
<keyword evidence="8 16" id="KW-0675">Receptor</keyword>
<gene>
    <name evidence="16" type="primary">moody_6</name>
    <name evidence="16" type="ORF">FJT64_022152</name>
</gene>
<comment type="subcellular location">
    <subcellularLocation>
        <location evidence="1">Cell membrane</location>
        <topology evidence="1">Multi-pass membrane protein</topology>
    </subcellularLocation>
</comment>
<keyword evidence="5 12" id="KW-1133">Transmembrane helix</keyword>
<keyword evidence="9" id="KW-0807">Transducer</keyword>
<feature type="compositionally biased region" description="Polar residues" evidence="11">
    <location>
        <begin position="136"/>
        <end position="148"/>
    </location>
</feature>
<evidence type="ECO:0000313" key="16">
    <source>
        <dbReference type="EMBL" id="KAF0306275.1"/>
    </source>
</evidence>
<dbReference type="Proteomes" id="UP000440578">
    <property type="component" value="Unassembled WGS sequence"/>
</dbReference>
<evidence type="ECO:0000256" key="1">
    <source>
        <dbReference type="ARBA" id="ARBA00004651"/>
    </source>
</evidence>
<sequence>MRITRMSLVIFLTFLLCYLPVTVSKIKDPFVKYPGLHILGYILCYFSACVNPIIYVIMSKQYRQAYKTVLFCRRPRLFSDSSMQSKESKSRDGVMGSRTYMSQVSNDSVSGGTAMEELPDVFPDPKDNRNELTAYDTLTSPSDLQTNDALDVSPRPAALPEGSAETGDGSLTSYPAQTSAWITRTPLTATWHLPSLPAAGQGDGVNGEDPAAQTSGWWDRKVSSMYVSAPLTVLPSVQCQDAVDIMLEEGLDQLPVVSQPGELVGIVTLRSLMTSLAVQRSLPSTPVGEVMCRDLCTLSRDHTLLELSKKLQLHGCALIVHSQRRE</sequence>
<protein>
    <submittedName>
        <fullName evidence="16">G-protein coupled receptor moody</fullName>
    </submittedName>
</protein>
<dbReference type="SMART" id="SM00116">
    <property type="entry name" value="CBS"/>
    <property type="match status" value="1"/>
</dbReference>
<evidence type="ECO:0000256" key="12">
    <source>
        <dbReference type="SAM" id="Phobius"/>
    </source>
</evidence>
<evidence type="ECO:0000259" key="14">
    <source>
        <dbReference type="PROSITE" id="PS50262"/>
    </source>
</evidence>
<evidence type="ECO:0000256" key="5">
    <source>
        <dbReference type="ARBA" id="ARBA00022989"/>
    </source>
</evidence>
<dbReference type="InterPro" id="IPR000276">
    <property type="entry name" value="GPCR_Rhodpsn"/>
</dbReference>
<evidence type="ECO:0000256" key="7">
    <source>
        <dbReference type="ARBA" id="ARBA00023136"/>
    </source>
</evidence>
<dbReference type="PANTHER" id="PTHR24228:SF63">
    <property type="entry name" value="G-PROTEIN COUPLED RECEPTOR MOODY"/>
    <property type="match status" value="1"/>
</dbReference>
<dbReference type="PRINTS" id="PR00237">
    <property type="entry name" value="GPCRRHODOPSN"/>
</dbReference>
<dbReference type="SUPFAM" id="SSF81321">
    <property type="entry name" value="Family A G protein-coupled receptor-like"/>
    <property type="match status" value="1"/>
</dbReference>
<keyword evidence="13" id="KW-0732">Signal</keyword>
<keyword evidence="7 12" id="KW-0472">Membrane</keyword>
<dbReference type="SUPFAM" id="SSF54631">
    <property type="entry name" value="CBS-domain pair"/>
    <property type="match status" value="1"/>
</dbReference>
<dbReference type="AlphaFoldDB" id="A0A6A4WHS3"/>
<keyword evidence="17" id="KW-1185">Reference proteome</keyword>
<evidence type="ECO:0000259" key="15">
    <source>
        <dbReference type="PROSITE" id="PS51371"/>
    </source>
</evidence>
<evidence type="ECO:0000256" key="3">
    <source>
        <dbReference type="ARBA" id="ARBA00022475"/>
    </source>
</evidence>
<dbReference type="Gene3D" id="3.10.580.10">
    <property type="entry name" value="CBS-domain"/>
    <property type="match status" value="1"/>
</dbReference>
<evidence type="ECO:0000313" key="17">
    <source>
        <dbReference type="Proteomes" id="UP000440578"/>
    </source>
</evidence>
<evidence type="ECO:0000256" key="9">
    <source>
        <dbReference type="ARBA" id="ARBA00023224"/>
    </source>
</evidence>
<dbReference type="InterPro" id="IPR017452">
    <property type="entry name" value="GPCR_Rhodpsn_7TM"/>
</dbReference>
<feature type="domain" description="G-protein coupled receptors family 1 profile" evidence="14">
    <location>
        <begin position="1"/>
        <end position="55"/>
    </location>
</feature>
<evidence type="ECO:0000256" key="10">
    <source>
        <dbReference type="PROSITE-ProRule" id="PRU00703"/>
    </source>
</evidence>
<proteinExistence type="inferred from homology"/>
<evidence type="ECO:0000256" key="4">
    <source>
        <dbReference type="ARBA" id="ARBA00022692"/>
    </source>
</evidence>
<feature type="region of interest" description="Disordered" evidence="11">
    <location>
        <begin position="106"/>
        <end position="172"/>
    </location>
</feature>
<dbReference type="OrthoDB" id="10044919at2759"/>
<evidence type="ECO:0000256" key="11">
    <source>
        <dbReference type="SAM" id="MobiDB-lite"/>
    </source>
</evidence>
<feature type="chain" id="PRO_5025658070" evidence="13">
    <location>
        <begin position="25"/>
        <end position="326"/>
    </location>
</feature>
<evidence type="ECO:0000256" key="13">
    <source>
        <dbReference type="SAM" id="SignalP"/>
    </source>
</evidence>
<dbReference type="EMBL" id="VIIS01000677">
    <property type="protein sequence ID" value="KAF0306275.1"/>
    <property type="molecule type" value="Genomic_DNA"/>
</dbReference>